<evidence type="ECO:0000313" key="3">
    <source>
        <dbReference type="Proteomes" id="UP000055035"/>
    </source>
</evidence>
<gene>
    <name evidence="2" type="ORF">Ljor_0586</name>
</gene>
<evidence type="ECO:0000256" key="1">
    <source>
        <dbReference type="SAM" id="SignalP"/>
    </source>
</evidence>
<organism evidence="2 3">
    <name type="scientific">Legionella jordanis</name>
    <dbReference type="NCBI Taxonomy" id="456"/>
    <lineage>
        <taxon>Bacteria</taxon>
        <taxon>Pseudomonadati</taxon>
        <taxon>Pseudomonadota</taxon>
        <taxon>Gammaproteobacteria</taxon>
        <taxon>Legionellales</taxon>
        <taxon>Legionellaceae</taxon>
        <taxon>Legionella</taxon>
    </lineage>
</organism>
<keyword evidence="3" id="KW-1185">Reference proteome</keyword>
<dbReference type="AlphaFoldDB" id="A0A0W0V866"/>
<proteinExistence type="predicted"/>
<dbReference type="Proteomes" id="UP000055035">
    <property type="component" value="Unassembled WGS sequence"/>
</dbReference>
<name>A0A0W0V866_9GAMM</name>
<dbReference type="PATRIC" id="fig|456.5.peg.618"/>
<protein>
    <submittedName>
        <fullName evidence="2">Uncharacterized protein</fullName>
    </submittedName>
</protein>
<dbReference type="EMBL" id="LNYJ01000011">
    <property type="protein sequence ID" value="KTD16280.1"/>
    <property type="molecule type" value="Genomic_DNA"/>
</dbReference>
<reference evidence="2 3" key="1">
    <citation type="submission" date="2015-11" db="EMBL/GenBank/DDBJ databases">
        <title>Genomic analysis of 38 Legionella species identifies large and diverse effector repertoires.</title>
        <authorList>
            <person name="Burstein D."/>
            <person name="Amaro F."/>
            <person name="Zusman T."/>
            <person name="Lifshitz Z."/>
            <person name="Cohen O."/>
            <person name="Gilbert J.A."/>
            <person name="Pupko T."/>
            <person name="Shuman H.A."/>
            <person name="Segal G."/>
        </authorList>
    </citation>
    <scope>NUCLEOTIDE SEQUENCE [LARGE SCALE GENOMIC DNA]</scope>
    <source>
        <strain evidence="2 3">BL-540</strain>
    </source>
</reference>
<comment type="caution">
    <text evidence="2">The sequence shown here is derived from an EMBL/GenBank/DDBJ whole genome shotgun (WGS) entry which is preliminary data.</text>
</comment>
<dbReference type="STRING" id="456.Ljor_0586"/>
<feature type="signal peptide" evidence="1">
    <location>
        <begin position="1"/>
        <end position="19"/>
    </location>
</feature>
<accession>A0A0W0V866</accession>
<dbReference type="OrthoDB" id="5638898at2"/>
<dbReference type="RefSeq" id="WP_058470145.1">
    <property type="nucleotide sequence ID" value="NZ_CAAAIC010000004.1"/>
</dbReference>
<feature type="chain" id="PRO_5006914566" evidence="1">
    <location>
        <begin position="20"/>
        <end position="128"/>
    </location>
</feature>
<sequence length="128" mass="14567">MKLWFAGLSLLMLSNLASAVEYKIFWNCQDHHDEALELTVKNDKKINLFINYLSEGKTEIASSAIDVKSLVNLPDNFNQDKFVILGDDQKLYLNCIGQVVPDPKYPQGIIEFNVRTHAYQCPFIPKGC</sequence>
<evidence type="ECO:0000313" key="2">
    <source>
        <dbReference type="EMBL" id="KTD16280.1"/>
    </source>
</evidence>
<keyword evidence="1" id="KW-0732">Signal</keyword>